<comment type="caution">
    <text evidence="1">The sequence shown here is derived from an EMBL/GenBank/DDBJ whole genome shotgun (WGS) entry which is preliminary data.</text>
</comment>
<reference evidence="1 2" key="1">
    <citation type="submission" date="2018-05" db="EMBL/GenBank/DDBJ databases">
        <title>A metagenomic window into the 2 km-deep terrestrial subsurface aquifer revealed taxonomically and functionally diverse microbial community comprising novel uncultured bacterial lineages.</title>
        <authorList>
            <person name="Kadnikov V.V."/>
            <person name="Mardanov A.V."/>
            <person name="Beletsky A.V."/>
            <person name="Banks D."/>
            <person name="Pimenov N.V."/>
            <person name="Frank Y.A."/>
            <person name="Karnachuk O.V."/>
            <person name="Ravin N.V."/>
        </authorList>
    </citation>
    <scope>NUCLEOTIDE SEQUENCE [LARGE SCALE GENOMIC DNA]</scope>
    <source>
        <strain evidence="1">BY5</strain>
    </source>
</reference>
<dbReference type="Proteomes" id="UP000252355">
    <property type="component" value="Unassembled WGS sequence"/>
</dbReference>
<evidence type="ECO:0000313" key="1">
    <source>
        <dbReference type="EMBL" id="RCK78032.1"/>
    </source>
</evidence>
<dbReference type="EMBL" id="QOQW01000028">
    <property type="protein sequence ID" value="RCK78032.1"/>
    <property type="molecule type" value="Genomic_DNA"/>
</dbReference>
<name>A0A367ZKW0_9BACT</name>
<dbReference type="AlphaFoldDB" id="A0A367ZKW0"/>
<organism evidence="1 2">
    <name type="scientific">Candidatus Ozemobacter sibiricus</name>
    <dbReference type="NCBI Taxonomy" id="2268124"/>
    <lineage>
        <taxon>Bacteria</taxon>
        <taxon>Candidatus Ozemobacteria</taxon>
        <taxon>Candidatus Ozemobacterales</taxon>
        <taxon>Candidatus Ozemobacteraceae</taxon>
        <taxon>Candidatus Ozemobacter</taxon>
    </lineage>
</organism>
<evidence type="ECO:0000313" key="2">
    <source>
        <dbReference type="Proteomes" id="UP000252355"/>
    </source>
</evidence>
<gene>
    <name evidence="1" type="ORF">OZSIB_1808</name>
</gene>
<sequence length="275" mass="30045">MVLPSRVNLVPWVLDAVRRILERGLNRTIALSVRPAAGFSADEPGLERSWLLLEDGDPPPVGREATGLRLSLHWVLGVRADLLAPVASAGPTTLSEFREILVRLRARPAPVFPWFESLYSPMTLRCFEVAWATGVPEQGFTALPFLQHALDQKLLNPFSIDADEALAFDVFEAGDTVFATMWVPGEALPVGSLLRGTLTRALFMPLPGPQGPAPVPRLDFTLWTPVGRAAPVLAPGVITASAPFVARPLEARLDERWIRFAFPEAYDRLVRGGGD</sequence>
<accession>A0A367ZKW0</accession>
<proteinExistence type="predicted"/>
<protein>
    <submittedName>
        <fullName evidence="1">Uncharacterized protein</fullName>
    </submittedName>
</protein>